<reference evidence="1" key="1">
    <citation type="submission" date="2020-05" db="EMBL/GenBank/DDBJ databases">
        <title>Mycena genomes resolve the evolution of fungal bioluminescence.</title>
        <authorList>
            <person name="Tsai I.J."/>
        </authorList>
    </citation>
    <scope>NUCLEOTIDE SEQUENCE</scope>
    <source>
        <strain evidence="1">CCC161011</strain>
    </source>
</reference>
<comment type="caution">
    <text evidence="1">The sequence shown here is derived from an EMBL/GenBank/DDBJ whole genome shotgun (WGS) entry which is preliminary data.</text>
</comment>
<dbReference type="EMBL" id="JACAZI010000006">
    <property type="protein sequence ID" value="KAF7358202.1"/>
    <property type="molecule type" value="Genomic_DNA"/>
</dbReference>
<proteinExistence type="predicted"/>
<protein>
    <submittedName>
        <fullName evidence="1">Uncharacterized protein</fullName>
    </submittedName>
</protein>
<dbReference type="Proteomes" id="UP000620124">
    <property type="component" value="Unassembled WGS sequence"/>
</dbReference>
<organism evidence="1 2">
    <name type="scientific">Mycena venus</name>
    <dbReference type="NCBI Taxonomy" id="2733690"/>
    <lineage>
        <taxon>Eukaryota</taxon>
        <taxon>Fungi</taxon>
        <taxon>Dikarya</taxon>
        <taxon>Basidiomycota</taxon>
        <taxon>Agaricomycotina</taxon>
        <taxon>Agaricomycetes</taxon>
        <taxon>Agaricomycetidae</taxon>
        <taxon>Agaricales</taxon>
        <taxon>Marasmiineae</taxon>
        <taxon>Mycenaceae</taxon>
        <taxon>Mycena</taxon>
    </lineage>
</organism>
<sequence>MLRIPPVCSCANNDALRVWIPRSRRLPHQLATLPHFMIMLLSLELHGFLSTPSSPHRCINLTPMLLALRSPVSCQLHSAILTILSP</sequence>
<gene>
    <name evidence="1" type="ORF">MVEN_00868700</name>
</gene>
<dbReference type="AlphaFoldDB" id="A0A8H6YFH0"/>
<keyword evidence="2" id="KW-1185">Reference proteome</keyword>
<evidence type="ECO:0000313" key="1">
    <source>
        <dbReference type="EMBL" id="KAF7358202.1"/>
    </source>
</evidence>
<accession>A0A8H6YFH0</accession>
<evidence type="ECO:0000313" key="2">
    <source>
        <dbReference type="Proteomes" id="UP000620124"/>
    </source>
</evidence>
<name>A0A8H6YFH0_9AGAR</name>